<accession>A0A0K2T8C7</accession>
<proteinExistence type="predicted"/>
<dbReference type="AlphaFoldDB" id="A0A0K2T8C7"/>
<dbReference type="EMBL" id="HACA01004902">
    <property type="protein sequence ID" value="CDW22263.1"/>
    <property type="molecule type" value="Transcribed_RNA"/>
</dbReference>
<dbReference type="OrthoDB" id="10015001at2759"/>
<keyword evidence="1" id="KW-0175">Coiled coil</keyword>
<evidence type="ECO:0000313" key="2">
    <source>
        <dbReference type="EMBL" id="CDW22263.1"/>
    </source>
</evidence>
<organism evidence="2">
    <name type="scientific">Lepeophtheirus salmonis</name>
    <name type="common">Salmon louse</name>
    <name type="synonym">Caligus salmonis</name>
    <dbReference type="NCBI Taxonomy" id="72036"/>
    <lineage>
        <taxon>Eukaryota</taxon>
        <taxon>Metazoa</taxon>
        <taxon>Ecdysozoa</taxon>
        <taxon>Arthropoda</taxon>
        <taxon>Crustacea</taxon>
        <taxon>Multicrustacea</taxon>
        <taxon>Hexanauplia</taxon>
        <taxon>Copepoda</taxon>
        <taxon>Siphonostomatoida</taxon>
        <taxon>Caligidae</taxon>
        <taxon>Lepeophtheirus</taxon>
    </lineage>
</organism>
<reference evidence="2" key="1">
    <citation type="submission" date="2014-05" db="EMBL/GenBank/DDBJ databases">
        <authorList>
            <person name="Chronopoulou M."/>
        </authorList>
    </citation>
    <scope>NUCLEOTIDE SEQUENCE</scope>
    <source>
        <tissue evidence="2">Whole organism</tissue>
    </source>
</reference>
<evidence type="ECO:0000256" key="1">
    <source>
        <dbReference type="SAM" id="Coils"/>
    </source>
</evidence>
<feature type="coiled-coil region" evidence="1">
    <location>
        <begin position="22"/>
        <end position="49"/>
    </location>
</feature>
<name>A0A0K2T8C7_LEPSM</name>
<protein>
    <submittedName>
        <fullName evidence="2">Uncharacterized protein</fullName>
    </submittedName>
</protein>
<sequence>MEKETRKEEQKEFPIEKFQTIHKSDQLKIFELEKEIRKMEMEMRKLSASSHSEIEDIRRSLSELQTSVIGERESTPPISSISYLDSLVIQSAMSSSTEYESKINTKTTLERGLDGGCNKDSKAELSEASSTQLNVSIHIIQ</sequence>